<dbReference type="PANTHER" id="PTHR42281">
    <property type="match status" value="1"/>
</dbReference>
<dbReference type="GO" id="GO:0006084">
    <property type="term" value="P:acetyl-CoA metabolic process"/>
    <property type="evidence" value="ECO:0007669"/>
    <property type="project" value="InterPro"/>
</dbReference>
<dbReference type="GO" id="GO:0043885">
    <property type="term" value="F:anaerobic carbon-monoxide dehydrogenase activity"/>
    <property type="evidence" value="ECO:0007669"/>
    <property type="project" value="InterPro"/>
</dbReference>
<evidence type="ECO:0000256" key="2">
    <source>
        <dbReference type="ARBA" id="ARBA00023004"/>
    </source>
</evidence>
<comment type="caution">
    <text evidence="5">The sequence shown here is derived from an EMBL/GenBank/DDBJ whole genome shotgun (WGS) entry which is preliminary data.</text>
</comment>
<dbReference type="InterPro" id="IPR016099">
    <property type="entry name" value="Prismane-like_a/b-sand"/>
</dbReference>
<reference evidence="5" key="1">
    <citation type="journal article" date="2014" name="Front. Microbiol.">
        <title>High frequency of phylogenetically diverse reductive dehalogenase-homologous genes in deep subseafloor sedimentary metagenomes.</title>
        <authorList>
            <person name="Kawai M."/>
            <person name="Futagami T."/>
            <person name="Toyoda A."/>
            <person name="Takaki Y."/>
            <person name="Nishi S."/>
            <person name="Hori S."/>
            <person name="Arai W."/>
            <person name="Tsubouchi T."/>
            <person name="Morono Y."/>
            <person name="Uchiyama I."/>
            <person name="Ito T."/>
            <person name="Fujiyama A."/>
            <person name="Inagaki F."/>
            <person name="Takami H."/>
        </authorList>
    </citation>
    <scope>NUCLEOTIDE SEQUENCE</scope>
    <source>
        <strain evidence="5">Expedition CK06-06</strain>
    </source>
</reference>
<dbReference type="InterPro" id="IPR011254">
    <property type="entry name" value="Prismane-like_sf"/>
</dbReference>
<dbReference type="Gene3D" id="1.10.8.190">
    <property type="entry name" value="Carbon monoxide dehydrogenase alpha subunit. Chain M, domain 1"/>
    <property type="match status" value="1"/>
</dbReference>
<organism evidence="5">
    <name type="scientific">marine sediment metagenome</name>
    <dbReference type="NCBI Taxonomy" id="412755"/>
    <lineage>
        <taxon>unclassified sequences</taxon>
        <taxon>metagenomes</taxon>
        <taxon>ecological metagenomes</taxon>
    </lineage>
</organism>
<dbReference type="GO" id="GO:0046872">
    <property type="term" value="F:metal ion binding"/>
    <property type="evidence" value="ECO:0007669"/>
    <property type="project" value="UniProtKB-KW"/>
</dbReference>
<feature type="non-terminal residue" evidence="5">
    <location>
        <position position="153"/>
    </location>
</feature>
<dbReference type="AlphaFoldDB" id="X1IK54"/>
<dbReference type="Pfam" id="PF18537">
    <property type="entry name" value="CODH_A_N"/>
    <property type="match status" value="1"/>
</dbReference>
<dbReference type="EMBL" id="BARU01036888">
    <property type="protein sequence ID" value="GAH82082.1"/>
    <property type="molecule type" value="Genomic_DNA"/>
</dbReference>
<name>X1IK54_9ZZZZ</name>
<keyword evidence="3" id="KW-0411">Iron-sulfur</keyword>
<dbReference type="SUPFAM" id="SSF56821">
    <property type="entry name" value="Prismane protein-like"/>
    <property type="match status" value="1"/>
</dbReference>
<gene>
    <name evidence="5" type="ORF">S03H2_57542</name>
</gene>
<keyword evidence="1" id="KW-0479">Metal-binding</keyword>
<keyword evidence="2" id="KW-0408">Iron</keyword>
<protein>
    <recommendedName>
        <fullName evidence="4">Carbon monoxide dehydrogenase subunit alpha,N-terminal domain-containing protein</fullName>
    </recommendedName>
</protein>
<evidence type="ECO:0000259" key="4">
    <source>
        <dbReference type="Pfam" id="PF18537"/>
    </source>
</evidence>
<proteinExistence type="predicted"/>
<dbReference type="GO" id="GO:0051536">
    <property type="term" value="F:iron-sulfur cluster binding"/>
    <property type="evidence" value="ECO:0007669"/>
    <property type="project" value="UniProtKB-KW"/>
</dbReference>
<feature type="domain" description="Carbon monoxide dehydrogenase subunit alpha ,N-terminal" evidence="4">
    <location>
        <begin position="22"/>
        <end position="110"/>
    </location>
</feature>
<dbReference type="Gene3D" id="3.40.50.2030">
    <property type="match status" value="1"/>
</dbReference>
<dbReference type="PANTHER" id="PTHR42281:SF1">
    <property type="entry name" value="ACETYL-COA DECARBONYLASE_SYNTHASE COMPLEX SUBUNIT BETA 1"/>
    <property type="match status" value="1"/>
</dbReference>
<evidence type="ECO:0000256" key="1">
    <source>
        <dbReference type="ARBA" id="ARBA00022723"/>
    </source>
</evidence>
<evidence type="ECO:0000256" key="3">
    <source>
        <dbReference type="ARBA" id="ARBA00023014"/>
    </source>
</evidence>
<dbReference type="InterPro" id="IPR004461">
    <property type="entry name" value="CO_DH/Ac-CoA_synth_bsu"/>
</dbReference>
<sequence>MSKIIASAAIRGAHKIAKQAEDILSRTIKEKGKDCKVEFPNTGYYIPIIYSMTGRAVEKLEDFEEVMKEIKGLLPGLVDDDLWIPYLGPALDAGMATLFAEEIIEACKYLIGPNPADDIWLGAADDVILRERGIQFVDGTAPGFAAIAGAAPD</sequence>
<dbReference type="InterPro" id="IPR041350">
    <property type="entry name" value="CODH_A_N"/>
</dbReference>
<evidence type="ECO:0000313" key="5">
    <source>
        <dbReference type="EMBL" id="GAH82082.1"/>
    </source>
</evidence>
<accession>X1IK54</accession>